<dbReference type="GO" id="GO:0035556">
    <property type="term" value="P:intracellular signal transduction"/>
    <property type="evidence" value="ECO:0007669"/>
    <property type="project" value="TreeGrafter"/>
</dbReference>
<name>A0AAV1HZM8_9CHLO</name>
<evidence type="ECO:0000256" key="3">
    <source>
        <dbReference type="ARBA" id="ARBA00022840"/>
    </source>
</evidence>
<dbReference type="AlphaFoldDB" id="A0AAV1HZM8"/>
<proteinExistence type="predicted"/>
<dbReference type="EMBL" id="CAUYUE010000004">
    <property type="protein sequence ID" value="CAK0765168.1"/>
    <property type="molecule type" value="Genomic_DNA"/>
</dbReference>
<feature type="compositionally biased region" description="Polar residues" evidence="5">
    <location>
        <begin position="473"/>
        <end position="509"/>
    </location>
</feature>
<dbReference type="Gene3D" id="1.10.510.10">
    <property type="entry name" value="Transferase(Phosphotransferase) domain 1"/>
    <property type="match status" value="1"/>
</dbReference>
<evidence type="ECO:0000313" key="8">
    <source>
        <dbReference type="Proteomes" id="UP001314263"/>
    </source>
</evidence>
<dbReference type="Pfam" id="PF00069">
    <property type="entry name" value="Pkinase"/>
    <property type="match status" value="1"/>
</dbReference>
<feature type="binding site" evidence="4">
    <location>
        <position position="75"/>
    </location>
    <ligand>
        <name>ATP</name>
        <dbReference type="ChEBI" id="CHEBI:30616"/>
    </ligand>
</feature>
<feature type="region of interest" description="Disordered" evidence="5">
    <location>
        <begin position="1"/>
        <end position="37"/>
    </location>
</feature>
<dbReference type="InterPro" id="IPR000719">
    <property type="entry name" value="Prot_kinase_dom"/>
</dbReference>
<comment type="caution">
    <text evidence="7">The sequence shown here is derived from an EMBL/GenBank/DDBJ whole genome shotgun (WGS) entry which is preliminary data.</text>
</comment>
<feature type="compositionally biased region" description="Polar residues" evidence="5">
    <location>
        <begin position="634"/>
        <end position="644"/>
    </location>
</feature>
<organism evidence="7 8">
    <name type="scientific">Coccomyxa viridis</name>
    <dbReference type="NCBI Taxonomy" id="1274662"/>
    <lineage>
        <taxon>Eukaryota</taxon>
        <taxon>Viridiplantae</taxon>
        <taxon>Chlorophyta</taxon>
        <taxon>core chlorophytes</taxon>
        <taxon>Trebouxiophyceae</taxon>
        <taxon>Trebouxiophyceae incertae sedis</taxon>
        <taxon>Coccomyxaceae</taxon>
        <taxon>Coccomyxa</taxon>
    </lineage>
</organism>
<dbReference type="GO" id="GO:0005524">
    <property type="term" value="F:ATP binding"/>
    <property type="evidence" value="ECO:0007669"/>
    <property type="project" value="UniProtKB-UniRule"/>
</dbReference>
<dbReference type="PROSITE" id="PS50011">
    <property type="entry name" value="PROTEIN_KINASE_DOM"/>
    <property type="match status" value="1"/>
</dbReference>
<dbReference type="GO" id="GO:0005737">
    <property type="term" value="C:cytoplasm"/>
    <property type="evidence" value="ECO:0007669"/>
    <property type="project" value="TreeGrafter"/>
</dbReference>
<dbReference type="SUPFAM" id="SSF56112">
    <property type="entry name" value="Protein kinase-like (PK-like)"/>
    <property type="match status" value="1"/>
</dbReference>
<dbReference type="GO" id="GO:0004674">
    <property type="term" value="F:protein serine/threonine kinase activity"/>
    <property type="evidence" value="ECO:0007669"/>
    <property type="project" value="UniProtKB-EC"/>
</dbReference>
<protein>
    <recommendedName>
        <fullName evidence="1">non-specific serine/threonine protein kinase</fullName>
        <ecNumber evidence="1">2.7.11.1</ecNumber>
    </recommendedName>
</protein>
<dbReference type="PANTHER" id="PTHR48012">
    <property type="entry name" value="STERILE20-LIKE KINASE, ISOFORM B-RELATED"/>
    <property type="match status" value="1"/>
</dbReference>
<feature type="compositionally biased region" description="Basic and acidic residues" evidence="5">
    <location>
        <begin position="1"/>
        <end position="11"/>
    </location>
</feature>
<evidence type="ECO:0000256" key="1">
    <source>
        <dbReference type="ARBA" id="ARBA00012513"/>
    </source>
</evidence>
<gene>
    <name evidence="7" type="ORF">CVIRNUC_003231</name>
</gene>
<dbReference type="PROSITE" id="PS00107">
    <property type="entry name" value="PROTEIN_KINASE_ATP"/>
    <property type="match status" value="1"/>
</dbReference>
<evidence type="ECO:0000256" key="5">
    <source>
        <dbReference type="SAM" id="MobiDB-lite"/>
    </source>
</evidence>
<evidence type="ECO:0000313" key="7">
    <source>
        <dbReference type="EMBL" id="CAK0765168.1"/>
    </source>
</evidence>
<feature type="region of interest" description="Disordered" evidence="5">
    <location>
        <begin position="603"/>
        <end position="655"/>
    </location>
</feature>
<dbReference type="InterPro" id="IPR011009">
    <property type="entry name" value="Kinase-like_dom_sf"/>
</dbReference>
<dbReference type="InterPro" id="IPR050629">
    <property type="entry name" value="STE20/SPS1-PAK"/>
</dbReference>
<feature type="compositionally biased region" description="Basic and acidic residues" evidence="5">
    <location>
        <begin position="518"/>
        <end position="528"/>
    </location>
</feature>
<dbReference type="Proteomes" id="UP001314263">
    <property type="component" value="Unassembled WGS sequence"/>
</dbReference>
<feature type="region of interest" description="Disordered" evidence="5">
    <location>
        <begin position="358"/>
        <end position="408"/>
    </location>
</feature>
<evidence type="ECO:0000256" key="4">
    <source>
        <dbReference type="PROSITE-ProRule" id="PRU10141"/>
    </source>
</evidence>
<dbReference type="PANTHER" id="PTHR48012:SF18">
    <property type="entry name" value="HAPPYHOUR, ISOFORM A"/>
    <property type="match status" value="1"/>
</dbReference>
<accession>A0AAV1HZM8</accession>
<feature type="compositionally biased region" description="Low complexity" evidence="5">
    <location>
        <begin position="617"/>
        <end position="633"/>
    </location>
</feature>
<dbReference type="FunFam" id="1.10.510.10:FF:000421">
    <property type="entry name" value="Serine/threonine-protein kinase PAK 6"/>
    <property type="match status" value="1"/>
</dbReference>
<reference evidence="7 8" key="1">
    <citation type="submission" date="2023-10" db="EMBL/GenBank/DDBJ databases">
        <authorList>
            <person name="Maclean D."/>
            <person name="Macfadyen A."/>
        </authorList>
    </citation>
    <scope>NUCLEOTIDE SEQUENCE [LARGE SCALE GENOMIC DNA]</scope>
</reference>
<dbReference type="EC" id="2.7.11.1" evidence="1"/>
<keyword evidence="3 4" id="KW-0067">ATP-binding</keyword>
<keyword evidence="2 4" id="KW-0547">Nucleotide-binding</keyword>
<keyword evidence="8" id="KW-1185">Reference proteome</keyword>
<feature type="region of interest" description="Disordered" evidence="5">
    <location>
        <begin position="463"/>
        <end position="528"/>
    </location>
</feature>
<sequence length="713" mass="77123">MESDIALRRNSSELLADSQSHQQTHKRDSEDASWPLIETDDPSERFELLLQLGKGSYGSVYEARAKDSDERVAIKVIPVGDNDEIEDIQKEIGMLKECHHPNVVQYLGSWTTHGALWIAMEYCGGGSVADLVHAADGPLDQDIIAYLCAETLAGLTYLHSIGKVHRDIKCGNILLTEAGQVKLADFGVAAQLTRTMSKRNTFIGTPHWMAPEVIQESRYDGKVDVWALGVSAIEMAEVTPPRWAVHPMRVIFMIPREPSPQLSDKRAWSPAFHSFLAAALRKDPDVRPEAEALQRHEFVAGPHVNAASALLPLIQRSRSLVATLYAESDGPPKLPTGVEPRAEYATGKFSWRANTSVPTGTVAMKPSLPQSSTAEEDASTPTALPRPRASVWQQRPSRATPPPLAVPNGPSLMAASAFSDASGTMIVKEGASSPVLSRIAAADTVVIGRNASESSDYLAALRAGAPEEDRGRLTTQKPALESASSTPQQQMQAASLQKSNATENCLQDQHASSAPDSHSSHKEPMSDRERLMAKVHSILGAGPLPALPFMRACNVCPFTLLHASSQAFGRPPGPRGYTKHFPCTGEELMKALASCMAPATEQGSAAQPAAERPHYASPSTLKSSSTLRSTSDTAGNTMRSSSVKGTVPHGAVERLRDTPQLQSLLVALVQYRRAAKTELMSPAQMQHTGRVMQQLQETLRLLLVPQPLHDNHE</sequence>
<dbReference type="SMART" id="SM00220">
    <property type="entry name" value="S_TKc"/>
    <property type="match status" value="1"/>
</dbReference>
<feature type="domain" description="Protein kinase" evidence="6">
    <location>
        <begin position="46"/>
        <end position="299"/>
    </location>
</feature>
<evidence type="ECO:0000259" key="6">
    <source>
        <dbReference type="PROSITE" id="PS50011"/>
    </source>
</evidence>
<dbReference type="InterPro" id="IPR017441">
    <property type="entry name" value="Protein_kinase_ATP_BS"/>
</dbReference>
<evidence type="ECO:0000256" key="2">
    <source>
        <dbReference type="ARBA" id="ARBA00022741"/>
    </source>
</evidence>